<dbReference type="SUPFAM" id="SSF53187">
    <property type="entry name" value="Zn-dependent exopeptidases"/>
    <property type="match status" value="1"/>
</dbReference>
<evidence type="ECO:0000313" key="8">
    <source>
        <dbReference type="EMBL" id="GMM38905.1"/>
    </source>
</evidence>
<evidence type="ECO:0000256" key="3">
    <source>
        <dbReference type="ARBA" id="ARBA00022723"/>
    </source>
</evidence>
<dbReference type="Gene3D" id="3.40.630.10">
    <property type="entry name" value="Zn peptidases"/>
    <property type="match status" value="1"/>
</dbReference>
<dbReference type="SUPFAM" id="SSF55031">
    <property type="entry name" value="Bacterial exopeptidase dimerisation domain"/>
    <property type="match status" value="1"/>
</dbReference>
<dbReference type="PANTHER" id="PTHR43808:SF8">
    <property type="entry name" value="PEPTIDASE M20 DIMERISATION DOMAIN-CONTAINING PROTEIN"/>
    <property type="match status" value="1"/>
</dbReference>
<comment type="similarity">
    <text evidence="2">Belongs to the peptidase M20A family.</text>
</comment>
<evidence type="ECO:0000256" key="5">
    <source>
        <dbReference type="ARBA" id="ARBA00022833"/>
    </source>
</evidence>
<accession>A0AAV5QVC2</accession>
<dbReference type="AlphaFoldDB" id="A0AAV5QVC2"/>
<reference evidence="8 9" key="1">
    <citation type="journal article" date="2023" name="Elife">
        <title>Identification of key yeast species and microbe-microbe interactions impacting larval growth of Drosophila in the wild.</title>
        <authorList>
            <person name="Mure A."/>
            <person name="Sugiura Y."/>
            <person name="Maeda R."/>
            <person name="Honda K."/>
            <person name="Sakurai N."/>
            <person name="Takahashi Y."/>
            <person name="Watada M."/>
            <person name="Katoh T."/>
            <person name="Gotoh A."/>
            <person name="Gotoh Y."/>
            <person name="Taniguchi I."/>
            <person name="Nakamura K."/>
            <person name="Hayashi T."/>
            <person name="Katayama T."/>
            <person name="Uemura T."/>
            <person name="Hattori Y."/>
        </authorList>
    </citation>
    <scope>NUCLEOTIDE SEQUENCE [LARGE SCALE GENOMIC DNA]</scope>
    <source>
        <strain evidence="8 9">SC-9</strain>
    </source>
</reference>
<dbReference type="InterPro" id="IPR001261">
    <property type="entry name" value="ArgE/DapE_CS"/>
</dbReference>
<evidence type="ECO:0000256" key="4">
    <source>
        <dbReference type="ARBA" id="ARBA00022801"/>
    </source>
</evidence>
<name>A0AAV5QVC2_9ASCO</name>
<keyword evidence="4" id="KW-0378">Hydrolase</keyword>
<evidence type="ECO:0000256" key="1">
    <source>
        <dbReference type="ARBA" id="ARBA00001947"/>
    </source>
</evidence>
<proteinExistence type="inferred from homology"/>
<keyword evidence="9" id="KW-1185">Reference proteome</keyword>
<feature type="signal peptide" evidence="6">
    <location>
        <begin position="1"/>
        <end position="18"/>
    </location>
</feature>
<dbReference type="InterPro" id="IPR036264">
    <property type="entry name" value="Bact_exopeptidase_dim_dom"/>
</dbReference>
<dbReference type="PANTHER" id="PTHR43808">
    <property type="entry name" value="ACETYLORNITHINE DEACETYLASE"/>
    <property type="match status" value="1"/>
</dbReference>
<sequence length="437" mass="49090">MLFEKLSCLLVFGSSVSAFVLNRPAYQSVLDDHQLIKHSANTDFDTLFETKFPEFYSKYHLNHNLSSIFNLHKTLVDIPSLSTHEQAVTHYVVRFLQKRGLTVETSKLPNSTRENIYAYYNDGVYGNNSHRKILLTSHLDTVPPYLGYNLDESTGVITGRGANDAKASLVVQIYSVLELIEEGKLDPLEFAFLFVVGEEIDGDGMKHAMETFKLDNGELKYSWDVAIFGEPTENKLGKGHKGNYMFDLAINGKPAHSGYPQLGVSANEILVSVLNQLMVNSHKYPSSDILGETTFNIGTMQGGIALNVIPADAHARLFFRVANDLNKLHWIVTEIIDNANANWAMRYPGFTSPFIEVHNLSSKEPQFLDYEVPGFESIVLAFATDIPDFTIPVKRRYLYGPGSIFSAHSDHEFVTIDELIECLEGYKKLVVFNLENL</sequence>
<evidence type="ECO:0000313" key="9">
    <source>
        <dbReference type="Proteomes" id="UP001360560"/>
    </source>
</evidence>
<feature type="domain" description="Peptidase M20 dimerisation" evidence="7">
    <location>
        <begin position="239"/>
        <end position="340"/>
    </location>
</feature>
<dbReference type="PROSITE" id="PS00758">
    <property type="entry name" value="ARGE_DAPE_CPG2_1"/>
    <property type="match status" value="1"/>
</dbReference>
<evidence type="ECO:0000259" key="7">
    <source>
        <dbReference type="Pfam" id="PF07687"/>
    </source>
</evidence>
<evidence type="ECO:0000256" key="2">
    <source>
        <dbReference type="ARBA" id="ARBA00006247"/>
    </source>
</evidence>
<dbReference type="InterPro" id="IPR002933">
    <property type="entry name" value="Peptidase_M20"/>
</dbReference>
<dbReference type="EMBL" id="BTFZ01000020">
    <property type="protein sequence ID" value="GMM38905.1"/>
    <property type="molecule type" value="Genomic_DNA"/>
</dbReference>
<dbReference type="InterPro" id="IPR011650">
    <property type="entry name" value="Peptidase_M20_dimer"/>
</dbReference>
<comment type="cofactor">
    <cofactor evidence="1">
        <name>Zn(2+)</name>
        <dbReference type="ChEBI" id="CHEBI:29105"/>
    </cofactor>
</comment>
<keyword evidence="5" id="KW-0862">Zinc</keyword>
<dbReference type="InterPro" id="IPR050072">
    <property type="entry name" value="Peptidase_M20A"/>
</dbReference>
<evidence type="ECO:0000256" key="6">
    <source>
        <dbReference type="SAM" id="SignalP"/>
    </source>
</evidence>
<feature type="chain" id="PRO_5043719566" description="Peptidase M20 dimerisation domain-containing protein" evidence="6">
    <location>
        <begin position="19"/>
        <end position="437"/>
    </location>
</feature>
<gene>
    <name evidence="8" type="ORF">DASC09_062440</name>
</gene>
<dbReference type="GO" id="GO:0016787">
    <property type="term" value="F:hydrolase activity"/>
    <property type="evidence" value="ECO:0007669"/>
    <property type="project" value="UniProtKB-KW"/>
</dbReference>
<keyword evidence="6" id="KW-0732">Signal</keyword>
<dbReference type="Pfam" id="PF07687">
    <property type="entry name" value="M20_dimer"/>
    <property type="match status" value="1"/>
</dbReference>
<protein>
    <recommendedName>
        <fullName evidence="7">Peptidase M20 dimerisation domain-containing protein</fullName>
    </recommendedName>
</protein>
<dbReference type="RefSeq" id="XP_064855900.1">
    <property type="nucleotide sequence ID" value="XM_064999828.1"/>
</dbReference>
<organism evidence="8 9">
    <name type="scientific">Saccharomycopsis crataegensis</name>
    <dbReference type="NCBI Taxonomy" id="43959"/>
    <lineage>
        <taxon>Eukaryota</taxon>
        <taxon>Fungi</taxon>
        <taxon>Dikarya</taxon>
        <taxon>Ascomycota</taxon>
        <taxon>Saccharomycotina</taxon>
        <taxon>Saccharomycetes</taxon>
        <taxon>Saccharomycopsidaceae</taxon>
        <taxon>Saccharomycopsis</taxon>
    </lineage>
</organism>
<keyword evidence="3" id="KW-0479">Metal-binding</keyword>
<dbReference type="GO" id="GO:0046872">
    <property type="term" value="F:metal ion binding"/>
    <property type="evidence" value="ECO:0007669"/>
    <property type="project" value="UniProtKB-KW"/>
</dbReference>
<dbReference type="GeneID" id="90076893"/>
<comment type="caution">
    <text evidence="8">The sequence shown here is derived from an EMBL/GenBank/DDBJ whole genome shotgun (WGS) entry which is preliminary data.</text>
</comment>
<dbReference type="Pfam" id="PF01546">
    <property type="entry name" value="Peptidase_M20"/>
    <property type="match status" value="1"/>
</dbReference>
<dbReference type="Proteomes" id="UP001360560">
    <property type="component" value="Unassembled WGS sequence"/>
</dbReference>
<dbReference type="Gene3D" id="3.30.70.360">
    <property type="match status" value="1"/>
</dbReference>